<name>A0A941AHU7_9ACTN</name>
<evidence type="ECO:0000313" key="4">
    <source>
        <dbReference type="EMBL" id="MBP2704485.1"/>
    </source>
</evidence>
<reference evidence="4" key="1">
    <citation type="submission" date="2021-02" db="EMBL/GenBank/DDBJ databases">
        <title>Draft genome sequence of Microbispora sp. RL4-1S isolated from rice leaves in Thailand.</title>
        <authorList>
            <person name="Muangham S."/>
            <person name="Duangmal K."/>
        </authorList>
    </citation>
    <scope>NUCLEOTIDE SEQUENCE</scope>
    <source>
        <strain evidence="4">RL4-1S</strain>
    </source>
</reference>
<feature type="transmembrane region" description="Helical" evidence="2">
    <location>
        <begin position="241"/>
        <end position="262"/>
    </location>
</feature>
<dbReference type="PANTHER" id="PTHR30590">
    <property type="entry name" value="INNER MEMBRANE PROTEIN"/>
    <property type="match status" value="1"/>
</dbReference>
<dbReference type="EMBL" id="JAFCNB010000005">
    <property type="protein sequence ID" value="MBP2704485.1"/>
    <property type="molecule type" value="Genomic_DNA"/>
</dbReference>
<dbReference type="InterPro" id="IPR007349">
    <property type="entry name" value="DUF418"/>
</dbReference>
<keyword evidence="2" id="KW-0472">Membrane</keyword>
<evidence type="ECO:0000256" key="1">
    <source>
        <dbReference type="SAM" id="MobiDB-lite"/>
    </source>
</evidence>
<comment type="caution">
    <text evidence="4">The sequence shown here is derived from an EMBL/GenBank/DDBJ whole genome shotgun (WGS) entry which is preliminary data.</text>
</comment>
<protein>
    <submittedName>
        <fullName evidence="4">DUF418 domain-containing protein</fullName>
    </submittedName>
</protein>
<dbReference type="Proteomes" id="UP000674234">
    <property type="component" value="Unassembled WGS sequence"/>
</dbReference>
<gene>
    <name evidence="4" type="ORF">JOL79_11735</name>
</gene>
<dbReference type="PANTHER" id="PTHR30590:SF2">
    <property type="entry name" value="INNER MEMBRANE PROTEIN"/>
    <property type="match status" value="1"/>
</dbReference>
<dbReference type="InterPro" id="IPR052529">
    <property type="entry name" value="Bact_Transport_Assoc"/>
</dbReference>
<dbReference type="Pfam" id="PF04235">
    <property type="entry name" value="DUF418"/>
    <property type="match status" value="1"/>
</dbReference>
<keyword evidence="2" id="KW-0812">Transmembrane</keyword>
<accession>A0A941AHU7</accession>
<dbReference type="RefSeq" id="WP_210155790.1">
    <property type="nucleotide sequence ID" value="NZ_JAFCNB010000005.1"/>
</dbReference>
<dbReference type="AlphaFoldDB" id="A0A941AHU7"/>
<feature type="region of interest" description="Disordered" evidence="1">
    <location>
        <begin position="1"/>
        <end position="25"/>
    </location>
</feature>
<feature type="transmembrane region" description="Helical" evidence="2">
    <location>
        <begin position="209"/>
        <end position="229"/>
    </location>
</feature>
<feature type="domain" description="DUF418" evidence="3">
    <location>
        <begin position="194"/>
        <end position="347"/>
    </location>
</feature>
<evidence type="ECO:0000259" key="3">
    <source>
        <dbReference type="Pfam" id="PF04235"/>
    </source>
</evidence>
<feature type="transmembrane region" description="Helical" evidence="2">
    <location>
        <begin position="114"/>
        <end position="133"/>
    </location>
</feature>
<feature type="transmembrane region" description="Helical" evidence="2">
    <location>
        <begin position="84"/>
        <end position="102"/>
    </location>
</feature>
<feature type="transmembrane region" description="Helical" evidence="2">
    <location>
        <begin position="282"/>
        <end position="299"/>
    </location>
</feature>
<sequence length="360" mass="38791">MPSEDLHHRRRTGPAPVSAGAAPTTTAGRPRITALDVIRGFALCGILVANVKPISHVGLAAVGAVPAGSQDAAAWPMFFVEQRFYPIFSFLFGVGFSLLFESAADRVARPRAILLRRLLVLLGLGLAHMFLLWRGDILTVYAVTGLVVLLPSTWLPRWAVAGLATASLVAALVFQGGQFAVIPGLFLLGSALTRYGVIGRIERSTRVPALLGLALAAAAAPTLWAQARFQSTDPLGDGFRVSFPLGGLLVAGAYVCVLLVLLRTPLRPALRAVFAPLGRMALTNYLTATMLVLAVGHVAGGSDAWSDTTVLLIAGAILTVQWGWSTLWLRRFRQGPLEWLWRWATWGRRPPFVRSHRPEK</sequence>
<evidence type="ECO:0000313" key="5">
    <source>
        <dbReference type="Proteomes" id="UP000674234"/>
    </source>
</evidence>
<feature type="transmembrane region" description="Helical" evidence="2">
    <location>
        <begin position="311"/>
        <end position="329"/>
    </location>
</feature>
<proteinExistence type="predicted"/>
<feature type="compositionally biased region" description="Low complexity" evidence="1">
    <location>
        <begin position="13"/>
        <end position="25"/>
    </location>
</feature>
<organism evidence="4 5">
    <name type="scientific">Microbispora oryzae</name>
    <dbReference type="NCBI Taxonomy" id="2806554"/>
    <lineage>
        <taxon>Bacteria</taxon>
        <taxon>Bacillati</taxon>
        <taxon>Actinomycetota</taxon>
        <taxon>Actinomycetes</taxon>
        <taxon>Streptosporangiales</taxon>
        <taxon>Streptosporangiaceae</taxon>
        <taxon>Microbispora</taxon>
    </lineage>
</organism>
<evidence type="ECO:0000256" key="2">
    <source>
        <dbReference type="SAM" id="Phobius"/>
    </source>
</evidence>
<feature type="transmembrane region" description="Helical" evidence="2">
    <location>
        <begin position="158"/>
        <end position="188"/>
    </location>
</feature>
<keyword evidence="2" id="KW-1133">Transmembrane helix</keyword>
<keyword evidence="5" id="KW-1185">Reference proteome</keyword>